<dbReference type="GO" id="GO:0017004">
    <property type="term" value="P:cytochrome complex assembly"/>
    <property type="evidence" value="ECO:0007669"/>
    <property type="project" value="UniProtKB-KW"/>
</dbReference>
<dbReference type="InterPro" id="IPR028250">
    <property type="entry name" value="DsbDN"/>
</dbReference>
<evidence type="ECO:0000256" key="5">
    <source>
        <dbReference type="ARBA" id="ARBA00023136"/>
    </source>
</evidence>
<dbReference type="AlphaFoldDB" id="A0A318QLC1"/>
<sequence length="738" mass="76854">MTCATCARQCLNGRIRLYNTGISPPSTLTECSCVAILRLLFTLCVVTCLAPVLSRAGLAAQSTPVSSPHGTATLLSDSDTFMPGQEMHFGLRLQLAPGWHTYWQNPGDAGEAVTLALHASGGAVGEGGPIEWPVPQRLSDGPLMSYAYTGDVLLPVRLEPREAEEGADMVVDATADWLVCATVCVPEHGEFSLTLPRGPLSPSAQAPLFARAAAQRPVASPFAARIAADGTLSLMGAGLSPAMVREAWFMPEQPGLIDHDAPQPLHVRDGLLQLGLKVADGFHKDAPLPGIVVIRDVSGREQALAITAQPGGAPAMASAPPTGSSAGLLRLVALAFAGGMILNLMPCVFPVLAMKILSLERMARGERRAALTGAALYAGGIVATFVLLGVVIVGLRMAGNVVGWGFQFQSVTFVTLMCWLLFAISLNLLGVFSFGMRIAALGGGGTLSGHMGDFLTGVLAVVVATPCTAPFMGAAVAGALSASPVVGIVIFVAMGLGLAAPYLLLAMVPGLVRLLPRPGAWMEIVRQALAFPMLATCVWLAWVATLQGGQVAVPVLAGGMVLIALAAWLLRMAQDAAMTGTGKEGFILGCRGGALFAIGLALGGVLMVMPALAPPGADATQAQSTDDGTEAFSQARLDALRAQGRPVFIDMTAAWCISCLVNERVALSPQHVRDAFARQGVVYMKGDWTGRDAAITTFLRDHGRDGVPLYVYYPAHQEGIVLPQILTPGLVLRTIGAQ</sequence>
<proteinExistence type="predicted"/>
<evidence type="ECO:0000313" key="10">
    <source>
        <dbReference type="Proteomes" id="UP000247609"/>
    </source>
</evidence>
<keyword evidence="5 6" id="KW-0472">Membrane</keyword>
<comment type="subcellular location">
    <subcellularLocation>
        <location evidence="1">Membrane</location>
        <topology evidence="1">Multi-pass membrane protein</topology>
    </subcellularLocation>
</comment>
<name>A0A318QLC1_9PROT</name>
<dbReference type="EMBL" id="NOXG01000004">
    <property type="protein sequence ID" value="PYD76029.1"/>
    <property type="molecule type" value="Genomic_DNA"/>
</dbReference>
<keyword evidence="2 6" id="KW-0812">Transmembrane</keyword>
<reference evidence="9 10" key="1">
    <citation type="submission" date="2017-07" db="EMBL/GenBank/DDBJ databases">
        <title>A draft genome sequence of Komagataeibacter sp. T5K1.</title>
        <authorList>
            <person name="Skraban J."/>
            <person name="Cleenwerck I."/>
            <person name="Vandamme P."/>
            <person name="Trcek J."/>
        </authorList>
    </citation>
    <scope>NUCLEOTIDE SEQUENCE [LARGE SCALE GENOMIC DNA]</scope>
    <source>
        <strain evidence="9 10">T5K1</strain>
    </source>
</reference>
<feature type="transmembrane region" description="Helical" evidence="6">
    <location>
        <begin position="328"/>
        <end position="353"/>
    </location>
</feature>
<organism evidence="9 10">
    <name type="scientific">Novacetimonas pomaceti</name>
    <dbReference type="NCBI Taxonomy" id="2021998"/>
    <lineage>
        <taxon>Bacteria</taxon>
        <taxon>Pseudomonadati</taxon>
        <taxon>Pseudomonadota</taxon>
        <taxon>Alphaproteobacteria</taxon>
        <taxon>Acetobacterales</taxon>
        <taxon>Acetobacteraceae</taxon>
        <taxon>Novacetimonas</taxon>
    </lineage>
</organism>
<dbReference type="Pfam" id="PF11412">
    <property type="entry name" value="DsbD_N"/>
    <property type="match status" value="1"/>
</dbReference>
<feature type="transmembrane region" description="Helical" evidence="6">
    <location>
        <begin position="410"/>
        <end position="434"/>
    </location>
</feature>
<evidence type="ECO:0000313" key="9">
    <source>
        <dbReference type="EMBL" id="PYD76029.1"/>
    </source>
</evidence>
<dbReference type="Pfam" id="PF13899">
    <property type="entry name" value="Thioredoxin_7"/>
    <property type="match status" value="1"/>
</dbReference>
<keyword evidence="4 6" id="KW-1133">Transmembrane helix</keyword>
<accession>A0A318QLC1</accession>
<feature type="transmembrane region" description="Helical" evidence="6">
    <location>
        <begin position="454"/>
        <end position="480"/>
    </location>
</feature>
<gene>
    <name evidence="9" type="ORF">CFR71_06625</name>
</gene>
<dbReference type="PANTHER" id="PTHR32234">
    <property type="entry name" value="THIOL:DISULFIDE INTERCHANGE PROTEIN DSBD"/>
    <property type="match status" value="1"/>
</dbReference>
<dbReference type="CDD" id="cd02953">
    <property type="entry name" value="DsbDgamma"/>
    <property type="match status" value="1"/>
</dbReference>
<dbReference type="SUPFAM" id="SSF52833">
    <property type="entry name" value="Thioredoxin-like"/>
    <property type="match status" value="1"/>
</dbReference>
<dbReference type="Pfam" id="PF02683">
    <property type="entry name" value="DsbD_TM"/>
    <property type="match status" value="1"/>
</dbReference>
<evidence type="ECO:0000256" key="4">
    <source>
        <dbReference type="ARBA" id="ARBA00022989"/>
    </source>
</evidence>
<evidence type="ECO:0000256" key="2">
    <source>
        <dbReference type="ARBA" id="ARBA00022692"/>
    </source>
</evidence>
<dbReference type="Gene3D" id="3.40.30.10">
    <property type="entry name" value="Glutaredoxin"/>
    <property type="match status" value="1"/>
</dbReference>
<dbReference type="GO" id="GO:0016020">
    <property type="term" value="C:membrane"/>
    <property type="evidence" value="ECO:0007669"/>
    <property type="project" value="UniProtKB-SubCell"/>
</dbReference>
<dbReference type="PANTHER" id="PTHR32234:SF3">
    <property type="entry name" value="SUPPRESSION OF COPPER SENSITIVITY PROTEIN"/>
    <property type="match status" value="1"/>
</dbReference>
<dbReference type="GO" id="GO:0045454">
    <property type="term" value="P:cell redox homeostasis"/>
    <property type="evidence" value="ECO:0007669"/>
    <property type="project" value="TreeGrafter"/>
</dbReference>
<feature type="transmembrane region" description="Helical" evidence="6">
    <location>
        <begin position="374"/>
        <end position="398"/>
    </location>
</feature>
<evidence type="ECO:0000256" key="6">
    <source>
        <dbReference type="SAM" id="Phobius"/>
    </source>
</evidence>
<keyword evidence="3" id="KW-0201">Cytochrome c-type biogenesis</keyword>
<feature type="domain" description="Cytochrome C biogenesis protein transmembrane" evidence="7">
    <location>
        <begin position="331"/>
        <end position="541"/>
    </location>
</feature>
<dbReference type="InterPro" id="IPR035671">
    <property type="entry name" value="DsbD_gamma"/>
</dbReference>
<feature type="transmembrane region" description="Helical" evidence="6">
    <location>
        <begin position="551"/>
        <end position="571"/>
    </location>
</feature>
<dbReference type="InterPro" id="IPR036249">
    <property type="entry name" value="Thioredoxin-like_sf"/>
</dbReference>
<evidence type="ECO:0000259" key="8">
    <source>
        <dbReference type="Pfam" id="PF11412"/>
    </source>
</evidence>
<dbReference type="GO" id="GO:0015035">
    <property type="term" value="F:protein-disulfide reductase activity"/>
    <property type="evidence" value="ECO:0007669"/>
    <property type="project" value="TreeGrafter"/>
</dbReference>
<protein>
    <submittedName>
        <fullName evidence="9">Cytochrome C biogenesis protein</fullName>
    </submittedName>
</protein>
<feature type="domain" description="Thiol:disulfide interchange protein DsbD N-terminal" evidence="8">
    <location>
        <begin position="73"/>
        <end position="194"/>
    </location>
</feature>
<feature type="transmembrane region" description="Helical" evidence="6">
    <location>
        <begin position="592"/>
        <end position="613"/>
    </location>
</feature>
<evidence type="ECO:0000256" key="3">
    <source>
        <dbReference type="ARBA" id="ARBA00022748"/>
    </source>
</evidence>
<feature type="transmembrane region" description="Helical" evidence="6">
    <location>
        <begin position="486"/>
        <end position="512"/>
    </location>
</feature>
<evidence type="ECO:0000256" key="1">
    <source>
        <dbReference type="ARBA" id="ARBA00004141"/>
    </source>
</evidence>
<dbReference type="InterPro" id="IPR003834">
    <property type="entry name" value="Cyt_c_assmbl_TM_dom"/>
</dbReference>
<feature type="transmembrane region" description="Helical" evidence="6">
    <location>
        <begin position="524"/>
        <end position="545"/>
    </location>
</feature>
<evidence type="ECO:0000259" key="7">
    <source>
        <dbReference type="Pfam" id="PF02683"/>
    </source>
</evidence>
<dbReference type="Proteomes" id="UP000247609">
    <property type="component" value="Unassembled WGS sequence"/>
</dbReference>
<comment type="caution">
    <text evidence="9">The sequence shown here is derived from an EMBL/GenBank/DDBJ whole genome shotgun (WGS) entry which is preliminary data.</text>
</comment>